<dbReference type="SUPFAM" id="SSF49265">
    <property type="entry name" value="Fibronectin type III"/>
    <property type="match status" value="1"/>
</dbReference>
<dbReference type="PROSITE" id="PS50835">
    <property type="entry name" value="IG_LIKE"/>
    <property type="match status" value="1"/>
</dbReference>
<dbReference type="AlphaFoldDB" id="A0A671VK94"/>
<accession>A0A671VK94</accession>
<comment type="similarity">
    <text evidence="4">Belongs to the IL-12B family.</text>
</comment>
<reference evidence="6" key="3">
    <citation type="submission" date="2025-09" db="UniProtKB">
        <authorList>
            <consortium name="Ensembl"/>
        </authorList>
    </citation>
    <scope>IDENTIFICATION</scope>
</reference>
<evidence type="ECO:0000259" key="5">
    <source>
        <dbReference type="PROSITE" id="PS50835"/>
    </source>
</evidence>
<dbReference type="InterPro" id="IPR013783">
    <property type="entry name" value="Ig-like_fold"/>
</dbReference>
<evidence type="ECO:0000256" key="4">
    <source>
        <dbReference type="RuleBase" id="RU281113"/>
    </source>
</evidence>
<keyword evidence="7" id="KW-1185">Reference proteome</keyword>
<dbReference type="Ensembl" id="ENSSAUT00010028860.1">
    <property type="protein sequence ID" value="ENSSAUP00010027353.1"/>
    <property type="gene ID" value="ENSSAUG00010011827.1"/>
</dbReference>
<evidence type="ECO:0000256" key="3">
    <source>
        <dbReference type="ARBA" id="ARBA00023180"/>
    </source>
</evidence>
<reference evidence="6" key="1">
    <citation type="submission" date="2021-04" db="EMBL/GenBank/DDBJ databases">
        <authorList>
            <consortium name="Wellcome Sanger Institute Data Sharing"/>
        </authorList>
    </citation>
    <scope>NUCLEOTIDE SEQUENCE [LARGE SCALE GENOMIC DNA]</scope>
</reference>
<organism evidence="6 7">
    <name type="scientific">Sparus aurata</name>
    <name type="common">Gilthead sea bream</name>
    <dbReference type="NCBI Taxonomy" id="8175"/>
    <lineage>
        <taxon>Eukaryota</taxon>
        <taxon>Metazoa</taxon>
        <taxon>Chordata</taxon>
        <taxon>Craniata</taxon>
        <taxon>Vertebrata</taxon>
        <taxon>Euteleostomi</taxon>
        <taxon>Actinopterygii</taxon>
        <taxon>Neopterygii</taxon>
        <taxon>Teleostei</taxon>
        <taxon>Neoteleostei</taxon>
        <taxon>Acanthomorphata</taxon>
        <taxon>Eupercaria</taxon>
        <taxon>Spariformes</taxon>
        <taxon>Sparidae</taxon>
        <taxon>Sparus</taxon>
    </lineage>
</organism>
<evidence type="ECO:0000313" key="6">
    <source>
        <dbReference type="Ensembl" id="ENSSAUP00010027353.1"/>
    </source>
</evidence>
<dbReference type="PIRSF" id="PIRSF038007">
    <property type="entry name" value="IL_12_beta"/>
    <property type="match status" value="1"/>
</dbReference>
<dbReference type="Proteomes" id="UP000472265">
    <property type="component" value="Chromosome 13"/>
</dbReference>
<keyword evidence="4" id="KW-0202">Cytokine</keyword>
<evidence type="ECO:0000313" key="7">
    <source>
        <dbReference type="Proteomes" id="UP000472265"/>
    </source>
</evidence>
<feature type="domain" description="Ig-like" evidence="5">
    <location>
        <begin position="41"/>
        <end position="91"/>
    </location>
</feature>
<keyword evidence="2" id="KW-1015">Disulfide bond</keyword>
<name>A0A671VK94_SPAAU</name>
<dbReference type="GO" id="GO:0005615">
    <property type="term" value="C:extracellular space"/>
    <property type="evidence" value="ECO:0007669"/>
    <property type="project" value="UniProtKB-KW"/>
</dbReference>
<dbReference type="InterPro" id="IPR050676">
    <property type="entry name" value="IL-12"/>
</dbReference>
<dbReference type="InParanoid" id="A0A671VK94"/>
<dbReference type="InterPro" id="IPR007110">
    <property type="entry name" value="Ig-like_dom"/>
</dbReference>
<dbReference type="InterPro" id="IPR015528">
    <property type="entry name" value="IL-12_beta"/>
</dbReference>
<dbReference type="PRINTS" id="PR01928">
    <property type="entry name" value="INTRLEUKN12B"/>
</dbReference>
<dbReference type="GO" id="GO:0004896">
    <property type="term" value="F:cytokine receptor activity"/>
    <property type="evidence" value="ECO:0007669"/>
    <property type="project" value="UniProtKB-UniRule"/>
</dbReference>
<feature type="signal peptide" evidence="4">
    <location>
        <begin position="1"/>
        <end position="16"/>
    </location>
</feature>
<sequence length="324" mass="37047">MLSLLLVLLCASLCSSSSDSSQHQIETLTDNVLVLRLPNEEGSMVFVPLTCGEAYQNQPVTWKKNGIDVPALQGNQVKVRVEEMNGGNYTCHLGPDGEYLNHTVIMIQVENRTVILKEKSPEEGHIRCSAPNYSGSFICTWTKAQYRSDAAVLLVKAERHLENIPCVVAADGSSIQCQDASCPFREEQHRIALSIYIYSYSRLEEYTKSFYLRDIVRPENLQNLHTTDGKNYSWNYPDSWEKPCSFFSLHFQVKVVHNEDTCHSDKHIRLHETDDPKFEIDFKTKRYIICVRAQDKHTRGPFGPWSYCSVNRNTVNCSFLELQP</sequence>
<dbReference type="PANTHER" id="PTHR48485:SF4">
    <property type="entry name" value="INTERLEUKIN-12 SUBUNIT BETA"/>
    <property type="match status" value="1"/>
</dbReference>
<comment type="subcellular location">
    <subcellularLocation>
        <location evidence="4">Secreted</location>
    </subcellularLocation>
</comment>
<dbReference type="PANTHER" id="PTHR48485">
    <property type="entry name" value="INTERLEUKIN-12 SUBUNIT BETA-RELATED"/>
    <property type="match status" value="1"/>
</dbReference>
<reference evidence="6" key="2">
    <citation type="submission" date="2025-08" db="UniProtKB">
        <authorList>
            <consortium name="Ensembl"/>
        </authorList>
    </citation>
    <scope>IDENTIFICATION</scope>
</reference>
<protein>
    <recommendedName>
        <fullName evidence="4">Interleukin-12 subunit beta</fullName>
        <shortName evidence="4">IL-12B</shortName>
    </recommendedName>
    <alternativeName>
        <fullName evidence="4">Cytotoxic lymphocyte maturation factor 40 kDa subunit</fullName>
    </alternativeName>
    <alternativeName>
        <fullName evidence="4">IL-12 subunit p40</fullName>
    </alternativeName>
</protein>
<dbReference type="InterPro" id="IPR036116">
    <property type="entry name" value="FN3_sf"/>
</dbReference>
<keyword evidence="4" id="KW-0964">Secreted</keyword>
<feature type="chain" id="PRO_5025719129" description="Interleukin-12 subunit beta" evidence="4">
    <location>
        <begin position="17"/>
        <end position="324"/>
    </location>
</feature>
<dbReference type="OrthoDB" id="8670716at2759"/>
<keyword evidence="4" id="KW-0393">Immunoglobulin domain</keyword>
<evidence type="ECO:0000256" key="1">
    <source>
        <dbReference type="ARBA" id="ARBA00022729"/>
    </source>
</evidence>
<dbReference type="Pfam" id="PF10420">
    <property type="entry name" value="IL12p40_C"/>
    <property type="match status" value="1"/>
</dbReference>
<evidence type="ECO:0000256" key="2">
    <source>
        <dbReference type="ARBA" id="ARBA00023157"/>
    </source>
</evidence>
<dbReference type="Gene3D" id="2.60.40.10">
    <property type="entry name" value="Immunoglobulins"/>
    <property type="match status" value="2"/>
</dbReference>
<dbReference type="GeneTree" id="ENSGT00390000012630"/>
<proteinExistence type="inferred from homology"/>
<dbReference type="OMA" id="SWEKPCT"/>
<keyword evidence="1 4" id="KW-0732">Signal</keyword>
<dbReference type="InterPro" id="IPR019482">
    <property type="entry name" value="IL-12_beta_cen-dom"/>
</dbReference>
<comment type="subunit">
    <text evidence="4">Heterodimer with IL12A; disulfide-linked. The heterodimer is known as interleukin IL-12.</text>
</comment>
<gene>
    <name evidence="4 6" type="primary">IL12B</name>
</gene>
<dbReference type="GO" id="GO:0005125">
    <property type="term" value="F:cytokine activity"/>
    <property type="evidence" value="ECO:0007669"/>
    <property type="project" value="UniProtKB-KW"/>
</dbReference>
<keyword evidence="3 4" id="KW-0325">Glycoprotein</keyword>